<dbReference type="EMBL" id="MU001651">
    <property type="protein sequence ID" value="KAF2478454.1"/>
    <property type="molecule type" value="Genomic_DNA"/>
</dbReference>
<proteinExistence type="predicted"/>
<sequence length="225" mass="24870">MRSDFSASSSFTLRMTLTVHSKCMQNDKRTYSHAHIHLLEQKIQHQARALQKMYRMLCESNCWPGPPQVESAVPSVHSILVTLGALNELSNDATPWDSEDDSGATLDALSNSSSDVYFLQDMSSAVDETEAVYFDNTDLLRVDCELSPLQHDEFWARWTPAPSTSGTFSPTRCDSGIFTAGYAPTNTAPHVSPLLTYPDVPETQTTAPSTLQDLDSAGVLHLAWR</sequence>
<accession>A0A6A6PFE0</accession>
<dbReference type="Proteomes" id="UP000799767">
    <property type="component" value="Unassembled WGS sequence"/>
</dbReference>
<protein>
    <submittedName>
        <fullName evidence="1">Uncharacterized protein</fullName>
    </submittedName>
</protein>
<organism evidence="1 2">
    <name type="scientific">Neohortaea acidophila</name>
    <dbReference type="NCBI Taxonomy" id="245834"/>
    <lineage>
        <taxon>Eukaryota</taxon>
        <taxon>Fungi</taxon>
        <taxon>Dikarya</taxon>
        <taxon>Ascomycota</taxon>
        <taxon>Pezizomycotina</taxon>
        <taxon>Dothideomycetes</taxon>
        <taxon>Dothideomycetidae</taxon>
        <taxon>Mycosphaerellales</taxon>
        <taxon>Teratosphaeriaceae</taxon>
        <taxon>Neohortaea</taxon>
    </lineage>
</organism>
<dbReference type="RefSeq" id="XP_033585024.1">
    <property type="nucleotide sequence ID" value="XM_033738821.1"/>
</dbReference>
<evidence type="ECO:0000313" key="2">
    <source>
        <dbReference type="Proteomes" id="UP000799767"/>
    </source>
</evidence>
<dbReference type="AlphaFoldDB" id="A0A6A6PFE0"/>
<evidence type="ECO:0000313" key="1">
    <source>
        <dbReference type="EMBL" id="KAF2478454.1"/>
    </source>
</evidence>
<gene>
    <name evidence="1" type="ORF">BDY17DRAFT_90930</name>
</gene>
<dbReference type="GeneID" id="54479822"/>
<keyword evidence="2" id="KW-1185">Reference proteome</keyword>
<name>A0A6A6PFE0_9PEZI</name>
<reference evidence="1" key="1">
    <citation type="journal article" date="2020" name="Stud. Mycol.">
        <title>101 Dothideomycetes genomes: a test case for predicting lifestyles and emergence of pathogens.</title>
        <authorList>
            <person name="Haridas S."/>
            <person name="Albert R."/>
            <person name="Binder M."/>
            <person name="Bloem J."/>
            <person name="Labutti K."/>
            <person name="Salamov A."/>
            <person name="Andreopoulos B."/>
            <person name="Baker S."/>
            <person name="Barry K."/>
            <person name="Bills G."/>
            <person name="Bluhm B."/>
            <person name="Cannon C."/>
            <person name="Castanera R."/>
            <person name="Culley D."/>
            <person name="Daum C."/>
            <person name="Ezra D."/>
            <person name="Gonzalez J."/>
            <person name="Henrissat B."/>
            <person name="Kuo A."/>
            <person name="Liang C."/>
            <person name="Lipzen A."/>
            <person name="Lutzoni F."/>
            <person name="Magnuson J."/>
            <person name="Mondo S."/>
            <person name="Nolan M."/>
            <person name="Ohm R."/>
            <person name="Pangilinan J."/>
            <person name="Park H.-J."/>
            <person name="Ramirez L."/>
            <person name="Alfaro M."/>
            <person name="Sun H."/>
            <person name="Tritt A."/>
            <person name="Yoshinaga Y."/>
            <person name="Zwiers L.-H."/>
            <person name="Turgeon B."/>
            <person name="Goodwin S."/>
            <person name="Spatafora J."/>
            <person name="Crous P."/>
            <person name="Grigoriev I."/>
        </authorList>
    </citation>
    <scope>NUCLEOTIDE SEQUENCE</scope>
    <source>
        <strain evidence="1">CBS 113389</strain>
    </source>
</reference>